<protein>
    <submittedName>
        <fullName evidence="2">Uncharacterized protein</fullName>
    </submittedName>
</protein>
<feature type="compositionally biased region" description="Polar residues" evidence="1">
    <location>
        <begin position="20"/>
        <end position="31"/>
    </location>
</feature>
<dbReference type="AlphaFoldDB" id="A0AAE0JZ82"/>
<name>A0AAE0JZ82_9PEZI</name>
<evidence type="ECO:0000313" key="2">
    <source>
        <dbReference type="EMBL" id="KAK3366722.1"/>
    </source>
</evidence>
<feature type="compositionally biased region" description="Polar residues" evidence="1">
    <location>
        <begin position="105"/>
        <end position="114"/>
    </location>
</feature>
<evidence type="ECO:0000256" key="1">
    <source>
        <dbReference type="SAM" id="MobiDB-lite"/>
    </source>
</evidence>
<dbReference type="EMBL" id="JAULSN010000007">
    <property type="protein sequence ID" value="KAK3366722.1"/>
    <property type="molecule type" value="Genomic_DNA"/>
</dbReference>
<feature type="region of interest" description="Disordered" evidence="1">
    <location>
        <begin position="1"/>
        <end position="135"/>
    </location>
</feature>
<dbReference type="Proteomes" id="UP001287356">
    <property type="component" value="Unassembled WGS sequence"/>
</dbReference>
<accession>A0AAE0JZ82</accession>
<sequence>MVLPDGEIRISAMQGETKESSAASTAPSRNGNVAEIQEPARAETPATTSAPDPSPPTRITPPAGGTEAVLAGSPAAPAGKNKRKPQRQDDGCNSYNKSDNEDGRSTSVRGSKNTPKAKKPKQHNASPKNGELADFHRRLRNPCDDRLYNAARAFQNILGGAADVEFLWESAGLTPVEIYNNGTLQDATFGTFPSISKNLYQPNGPRRWARPKAWPSHWAWPVDQTKATGCDLCSKASSCGCTDEAFPKVTPLIKRYEGKGIGLQEVAASPGQIAYRKGE</sequence>
<keyword evidence="3" id="KW-1185">Reference proteome</keyword>
<reference evidence="2" key="1">
    <citation type="journal article" date="2023" name="Mol. Phylogenet. Evol.">
        <title>Genome-scale phylogeny and comparative genomics of the fungal order Sordariales.</title>
        <authorList>
            <person name="Hensen N."/>
            <person name="Bonometti L."/>
            <person name="Westerberg I."/>
            <person name="Brannstrom I.O."/>
            <person name="Guillou S."/>
            <person name="Cros-Aarteil S."/>
            <person name="Calhoun S."/>
            <person name="Haridas S."/>
            <person name="Kuo A."/>
            <person name="Mondo S."/>
            <person name="Pangilinan J."/>
            <person name="Riley R."/>
            <person name="LaButti K."/>
            <person name="Andreopoulos B."/>
            <person name="Lipzen A."/>
            <person name="Chen C."/>
            <person name="Yan M."/>
            <person name="Daum C."/>
            <person name="Ng V."/>
            <person name="Clum A."/>
            <person name="Steindorff A."/>
            <person name="Ohm R.A."/>
            <person name="Martin F."/>
            <person name="Silar P."/>
            <person name="Natvig D.O."/>
            <person name="Lalanne C."/>
            <person name="Gautier V."/>
            <person name="Ament-Velasquez S.L."/>
            <person name="Kruys A."/>
            <person name="Hutchinson M.I."/>
            <person name="Powell A.J."/>
            <person name="Barry K."/>
            <person name="Miller A.N."/>
            <person name="Grigoriev I.V."/>
            <person name="Debuchy R."/>
            <person name="Gladieux P."/>
            <person name="Hiltunen Thoren M."/>
            <person name="Johannesson H."/>
        </authorList>
    </citation>
    <scope>NUCLEOTIDE SEQUENCE</scope>
    <source>
        <strain evidence="2">CBS 958.72</strain>
    </source>
</reference>
<proteinExistence type="predicted"/>
<organism evidence="2 3">
    <name type="scientific">Lasiosphaeria ovina</name>
    <dbReference type="NCBI Taxonomy" id="92902"/>
    <lineage>
        <taxon>Eukaryota</taxon>
        <taxon>Fungi</taxon>
        <taxon>Dikarya</taxon>
        <taxon>Ascomycota</taxon>
        <taxon>Pezizomycotina</taxon>
        <taxon>Sordariomycetes</taxon>
        <taxon>Sordariomycetidae</taxon>
        <taxon>Sordariales</taxon>
        <taxon>Lasiosphaeriaceae</taxon>
        <taxon>Lasiosphaeria</taxon>
    </lineage>
</organism>
<gene>
    <name evidence="2" type="ORF">B0T24DRAFT_596627</name>
</gene>
<evidence type="ECO:0000313" key="3">
    <source>
        <dbReference type="Proteomes" id="UP001287356"/>
    </source>
</evidence>
<comment type="caution">
    <text evidence="2">The sequence shown here is derived from an EMBL/GenBank/DDBJ whole genome shotgun (WGS) entry which is preliminary data.</text>
</comment>
<reference evidence="2" key="2">
    <citation type="submission" date="2023-06" db="EMBL/GenBank/DDBJ databases">
        <authorList>
            <consortium name="Lawrence Berkeley National Laboratory"/>
            <person name="Haridas S."/>
            <person name="Hensen N."/>
            <person name="Bonometti L."/>
            <person name="Westerberg I."/>
            <person name="Brannstrom I.O."/>
            <person name="Guillou S."/>
            <person name="Cros-Aarteil S."/>
            <person name="Calhoun S."/>
            <person name="Kuo A."/>
            <person name="Mondo S."/>
            <person name="Pangilinan J."/>
            <person name="Riley R."/>
            <person name="Labutti K."/>
            <person name="Andreopoulos B."/>
            <person name="Lipzen A."/>
            <person name="Chen C."/>
            <person name="Yanf M."/>
            <person name="Daum C."/>
            <person name="Ng V."/>
            <person name="Clum A."/>
            <person name="Steindorff A."/>
            <person name="Ohm R."/>
            <person name="Martin F."/>
            <person name="Silar P."/>
            <person name="Natvig D."/>
            <person name="Lalanne C."/>
            <person name="Gautier V."/>
            <person name="Ament-Velasquez S.L."/>
            <person name="Kruys A."/>
            <person name="Hutchinson M.I."/>
            <person name="Powell A.J."/>
            <person name="Barry K."/>
            <person name="Miller A.N."/>
            <person name="Grigoriev I.V."/>
            <person name="Debuchy R."/>
            <person name="Gladieux P."/>
            <person name="Thoren M.H."/>
            <person name="Johannesson H."/>
        </authorList>
    </citation>
    <scope>NUCLEOTIDE SEQUENCE</scope>
    <source>
        <strain evidence="2">CBS 958.72</strain>
    </source>
</reference>